<dbReference type="GeneID" id="92915845"/>
<name>A0ABN3Z5C4_BACA1</name>
<feature type="domain" description="Inner membrane protein YgaP-like transmembrane" evidence="1">
    <location>
        <begin position="1"/>
        <end position="68"/>
    </location>
</feature>
<accession>A0ABN3Z5C4</accession>
<evidence type="ECO:0000313" key="3">
    <source>
        <dbReference type="Proteomes" id="UP000006867"/>
    </source>
</evidence>
<evidence type="ECO:0000313" key="2">
    <source>
        <dbReference type="EMBL" id="ADP31121.1"/>
    </source>
</evidence>
<evidence type="ECO:0000259" key="1">
    <source>
        <dbReference type="Pfam" id="PF11127"/>
    </source>
</evidence>
<dbReference type="Proteomes" id="UP000006867">
    <property type="component" value="Chromosome"/>
</dbReference>
<protein>
    <recommendedName>
        <fullName evidence="1">Inner membrane protein YgaP-like transmembrane domain-containing protein</fullName>
    </recommendedName>
</protein>
<dbReference type="Pfam" id="PF11127">
    <property type="entry name" value="YgaP-like_TM"/>
    <property type="match status" value="1"/>
</dbReference>
<proteinExistence type="predicted"/>
<dbReference type="EMBL" id="CP002207">
    <property type="protein sequence ID" value="ADP31121.1"/>
    <property type="molecule type" value="Genomic_DNA"/>
</dbReference>
<gene>
    <name evidence="2" type="ordered locus">BATR1942_00805</name>
</gene>
<keyword evidence="3" id="KW-1185">Reference proteome</keyword>
<dbReference type="RefSeq" id="WP_003328459.1">
    <property type="nucleotide sequence ID" value="NC_014639.1"/>
</dbReference>
<reference evidence="2 3" key="1">
    <citation type="journal article" date="2011" name="Front. Microbiol.">
        <title>Genomic signatures of strain selection and enhancement in Bacillus atrophaeus var. globigii, a historical biowarfare simulant.</title>
        <authorList>
            <person name="Gibbons H.S."/>
            <person name="Broomall S.M."/>
            <person name="McNew L.A."/>
            <person name="Daligault H."/>
            <person name="Chapman C."/>
            <person name="Bruce D."/>
            <person name="Karavis M."/>
            <person name="Krepps M."/>
            <person name="McGregor P.A."/>
            <person name="Hong C."/>
            <person name="Park K.H."/>
            <person name="Akmal A."/>
            <person name="Feldman A."/>
            <person name="Lin J.S."/>
            <person name="Chang W.E."/>
            <person name="Higgs B.W."/>
            <person name="Demirev P."/>
            <person name="Lindquist J."/>
            <person name="Liem A."/>
            <person name="Fochler E."/>
            <person name="Read T.D."/>
            <person name="Tapia R."/>
            <person name="Johnson S."/>
            <person name="Bishop-Lilly K.A."/>
            <person name="Detter C."/>
            <person name="Han C."/>
            <person name="Sozhamannan S."/>
            <person name="Rosenzweig C.N."/>
            <person name="Skowronski E.W."/>
        </authorList>
    </citation>
    <scope>NUCLEOTIDE SEQUENCE [LARGE SCALE GENOMIC DNA]</scope>
    <source>
        <strain evidence="2 3">1942</strain>
    </source>
</reference>
<sequence length="76" mass="8482">MKQNISLLNAVFRIACGLTLMSAAAAKYTRKPWCKMTLFCIFMGGMKAASGILRFCPVTYMCQNAANTNHNEQQEK</sequence>
<dbReference type="InterPro" id="IPR021309">
    <property type="entry name" value="YgaP-like_TM"/>
</dbReference>
<organism evidence="2 3">
    <name type="scientific">Bacillus atrophaeus (strain 1942)</name>
    <dbReference type="NCBI Taxonomy" id="720555"/>
    <lineage>
        <taxon>Bacteria</taxon>
        <taxon>Bacillati</taxon>
        <taxon>Bacillota</taxon>
        <taxon>Bacilli</taxon>
        <taxon>Bacillales</taxon>
        <taxon>Bacillaceae</taxon>
        <taxon>Bacillus</taxon>
    </lineage>
</organism>